<protein>
    <submittedName>
        <fullName evidence="1">Uncharacterized protein</fullName>
    </submittedName>
</protein>
<evidence type="ECO:0000313" key="2">
    <source>
        <dbReference type="Proteomes" id="UP001217089"/>
    </source>
</evidence>
<comment type="caution">
    <text evidence="1">The sequence shown here is derived from an EMBL/GenBank/DDBJ whole genome shotgun (WGS) entry which is preliminary data.</text>
</comment>
<sequence length="69" mass="7818">MVMAIFISYDTSYGEDPERVKGKIEASAEMADKLTKVKGRFTQKTNKGRQLPTADEAKRIAKIFSQKYT</sequence>
<dbReference type="EMBL" id="JARBDR010000923">
    <property type="protein sequence ID" value="KAJ8298027.1"/>
    <property type="molecule type" value="Genomic_DNA"/>
</dbReference>
<dbReference type="Proteomes" id="UP001217089">
    <property type="component" value="Unassembled WGS sequence"/>
</dbReference>
<evidence type="ECO:0000313" key="1">
    <source>
        <dbReference type="EMBL" id="KAJ8298027.1"/>
    </source>
</evidence>
<organism evidence="1 2">
    <name type="scientific">Tegillarca granosa</name>
    <name type="common">Malaysian cockle</name>
    <name type="synonym">Anadara granosa</name>
    <dbReference type="NCBI Taxonomy" id="220873"/>
    <lineage>
        <taxon>Eukaryota</taxon>
        <taxon>Metazoa</taxon>
        <taxon>Spiralia</taxon>
        <taxon>Lophotrochozoa</taxon>
        <taxon>Mollusca</taxon>
        <taxon>Bivalvia</taxon>
        <taxon>Autobranchia</taxon>
        <taxon>Pteriomorphia</taxon>
        <taxon>Arcoida</taxon>
        <taxon>Arcoidea</taxon>
        <taxon>Arcidae</taxon>
        <taxon>Tegillarca</taxon>
    </lineage>
</organism>
<name>A0ABQ9DYE5_TEGGR</name>
<keyword evidence="2" id="KW-1185">Reference proteome</keyword>
<reference evidence="1 2" key="1">
    <citation type="submission" date="2022-12" db="EMBL/GenBank/DDBJ databases">
        <title>Chromosome-level genome of Tegillarca granosa.</title>
        <authorList>
            <person name="Kim J."/>
        </authorList>
    </citation>
    <scope>NUCLEOTIDE SEQUENCE [LARGE SCALE GENOMIC DNA]</scope>
    <source>
        <strain evidence="1">Teg-2019</strain>
        <tissue evidence="1">Adductor muscle</tissue>
    </source>
</reference>
<gene>
    <name evidence="1" type="ORF">KUTeg_024558</name>
</gene>
<accession>A0ABQ9DYE5</accession>
<proteinExistence type="predicted"/>